<keyword evidence="5" id="KW-1185">Reference proteome</keyword>
<evidence type="ECO:0000256" key="2">
    <source>
        <dbReference type="SAM" id="MobiDB-lite"/>
    </source>
</evidence>
<dbReference type="OrthoDB" id="539213at2759"/>
<gene>
    <name evidence="4" type="ORF">IFM89_031232</name>
</gene>
<reference evidence="4 5" key="1">
    <citation type="submission" date="2020-10" db="EMBL/GenBank/DDBJ databases">
        <title>The Coptis chinensis genome and diversification of protoberbering-type alkaloids.</title>
        <authorList>
            <person name="Wang B."/>
            <person name="Shu S."/>
            <person name="Song C."/>
            <person name="Liu Y."/>
        </authorList>
    </citation>
    <scope>NUCLEOTIDE SEQUENCE [LARGE SCALE GENOMIC DNA]</scope>
    <source>
        <strain evidence="4">HL-2020</strain>
        <tissue evidence="4">Leaf</tissue>
    </source>
</reference>
<feature type="region of interest" description="Disordered" evidence="2">
    <location>
        <begin position="1"/>
        <end position="49"/>
    </location>
</feature>
<sequence length="217" mass="25073">MAELLQLPPQLPQPELPVNSSTIPQNPTPHNSYSKRQRRPSVRLGDIGVNSFRQNKLSWNNNSSYRYFDKSRTRNIQEEEEEEEENKKVKRGGAVTKKRVRHGGENNNWYRDGGQSESPSPMREQQESPNNNNYLEEDVREWEEMEERSGGSLEDSVRMWLIGLGLGRYEPVFEIHEVDEEVLPLLTLDDLKEMGINAVGSRRKLYSAIQKLAKGFS</sequence>
<dbReference type="InterPro" id="IPR001660">
    <property type="entry name" value="SAM"/>
</dbReference>
<accession>A0A835IRU8</accession>
<evidence type="ECO:0000313" key="5">
    <source>
        <dbReference type="Proteomes" id="UP000631114"/>
    </source>
</evidence>
<dbReference type="SUPFAM" id="SSF47769">
    <property type="entry name" value="SAM/Pointed domain"/>
    <property type="match status" value="1"/>
</dbReference>
<dbReference type="PANTHER" id="PTHR10627:SF69">
    <property type="entry name" value="PROTEIN BICAUDAL C"/>
    <property type="match status" value="1"/>
</dbReference>
<evidence type="ECO:0000259" key="3">
    <source>
        <dbReference type="PROSITE" id="PS50105"/>
    </source>
</evidence>
<dbReference type="PROSITE" id="PS50105">
    <property type="entry name" value="SAM_DOMAIN"/>
    <property type="match status" value="1"/>
</dbReference>
<evidence type="ECO:0000313" key="4">
    <source>
        <dbReference type="EMBL" id="KAF9622429.1"/>
    </source>
</evidence>
<feature type="compositionally biased region" description="Polar residues" evidence="2">
    <location>
        <begin position="18"/>
        <end position="32"/>
    </location>
</feature>
<evidence type="ECO:0000256" key="1">
    <source>
        <dbReference type="ARBA" id="ARBA00022737"/>
    </source>
</evidence>
<feature type="compositionally biased region" description="Polar residues" evidence="2">
    <location>
        <begin position="105"/>
        <end position="119"/>
    </location>
</feature>
<dbReference type="PANTHER" id="PTHR10627">
    <property type="entry name" value="SCP160"/>
    <property type="match status" value="1"/>
</dbReference>
<dbReference type="AlphaFoldDB" id="A0A835IRU8"/>
<dbReference type="InterPro" id="IPR013761">
    <property type="entry name" value="SAM/pointed_sf"/>
</dbReference>
<keyword evidence="1" id="KW-0677">Repeat</keyword>
<dbReference type="Proteomes" id="UP000631114">
    <property type="component" value="Unassembled WGS sequence"/>
</dbReference>
<dbReference type="SMART" id="SM00454">
    <property type="entry name" value="SAM"/>
    <property type="match status" value="1"/>
</dbReference>
<name>A0A835IRU8_9MAGN</name>
<dbReference type="Pfam" id="PF07647">
    <property type="entry name" value="SAM_2"/>
    <property type="match status" value="1"/>
</dbReference>
<feature type="domain" description="SAM" evidence="3">
    <location>
        <begin position="155"/>
        <end position="215"/>
    </location>
</feature>
<feature type="compositionally biased region" description="Basic residues" evidence="2">
    <location>
        <begin position="88"/>
        <end position="101"/>
    </location>
</feature>
<comment type="caution">
    <text evidence="4">The sequence shown here is derived from an EMBL/GenBank/DDBJ whole genome shotgun (WGS) entry which is preliminary data.</text>
</comment>
<proteinExistence type="predicted"/>
<feature type="region of interest" description="Disordered" evidence="2">
    <location>
        <begin position="73"/>
        <end position="133"/>
    </location>
</feature>
<dbReference type="EMBL" id="JADFTS010000002">
    <property type="protein sequence ID" value="KAF9622429.1"/>
    <property type="molecule type" value="Genomic_DNA"/>
</dbReference>
<organism evidence="4 5">
    <name type="scientific">Coptis chinensis</name>
    <dbReference type="NCBI Taxonomy" id="261450"/>
    <lineage>
        <taxon>Eukaryota</taxon>
        <taxon>Viridiplantae</taxon>
        <taxon>Streptophyta</taxon>
        <taxon>Embryophyta</taxon>
        <taxon>Tracheophyta</taxon>
        <taxon>Spermatophyta</taxon>
        <taxon>Magnoliopsida</taxon>
        <taxon>Ranunculales</taxon>
        <taxon>Ranunculaceae</taxon>
        <taxon>Coptidoideae</taxon>
        <taxon>Coptis</taxon>
    </lineage>
</organism>
<protein>
    <recommendedName>
        <fullName evidence="3">SAM domain-containing protein</fullName>
    </recommendedName>
</protein>
<dbReference type="Gene3D" id="1.10.150.50">
    <property type="entry name" value="Transcription Factor, Ets-1"/>
    <property type="match status" value="1"/>
</dbReference>
<dbReference type="CDD" id="cd09487">
    <property type="entry name" value="SAM_superfamily"/>
    <property type="match status" value="1"/>
</dbReference>